<dbReference type="FunFam" id="3.30.559.10:FF:000012">
    <property type="entry name" value="Non-ribosomal peptide synthetase"/>
    <property type="match status" value="1"/>
</dbReference>
<keyword evidence="8" id="KW-1185">Reference proteome</keyword>
<protein>
    <recommendedName>
        <fullName evidence="6">Carrier domain-containing protein</fullName>
    </recommendedName>
</protein>
<dbReference type="SMART" id="SM00823">
    <property type="entry name" value="PKS_PP"/>
    <property type="match status" value="1"/>
</dbReference>
<evidence type="ECO:0000256" key="4">
    <source>
        <dbReference type="ARBA" id="ARBA00022553"/>
    </source>
</evidence>
<feature type="region of interest" description="Disordered" evidence="5">
    <location>
        <begin position="1321"/>
        <end position="1349"/>
    </location>
</feature>
<evidence type="ECO:0000256" key="1">
    <source>
        <dbReference type="ARBA" id="ARBA00001957"/>
    </source>
</evidence>
<keyword evidence="4" id="KW-0597">Phosphoprotein</keyword>
<proteinExistence type="inferred from homology"/>
<dbReference type="GO" id="GO:0017000">
    <property type="term" value="P:antibiotic biosynthetic process"/>
    <property type="evidence" value="ECO:0007669"/>
    <property type="project" value="UniProtKB-ARBA"/>
</dbReference>
<sequence length="1520" mass="163417">MRPATLTAEQRELLDRLVARQLPSAGGGRITRYEGDRGAIPLSPAQQRIWFFNQLEPDAVFYNVSGAARLKGRLDTALLHRCLSEIVERHEVLRSTYHQVDGLPVQSVNPFAGLDIPLVDLTHLPVAEREAAAQAHCQAVTDQPFDLERDLMLRPVLLRLAEDEHLLLIVQHHIATDGWTMNVLIRELGERYSARVHGVEPRLPELTVQYGDFAAWQREELSGPVIDRQLEYWKEQLAENRLVDLATGLPTPAEPTWRGSTIPYRIEPETFRRLTELAETERATPFMALLAAQSLVLSRWSGQDDIIIGSAVAGRRRAELEHLAGCFVNELVLRMRTTGSPTYRDLLRQAREVCLKAYDHQDVPFERIIEVITPERDTRAKVPLVRHQMGFDNSPRWSVELPELSFSVEPLSTKTARFDIEVDLEPDDDDGVRGTIYFSTDVFTEDVVRRMMDSLTTVIASVLEAPDTPVRSLPVIGDLDSVRLAEEPGDTAAEPAGAEDGTVPALVAEQARQRPDAVAVRHGAESLTFRALDERANRLSWRLRDLGVLDGQPVAVCLPPSPRLLVALLGVLKAGALAVPLSPGAPVADLNDVLLDCSTALVLTDGAGPDGLDPMVEPVDMAADLGRWPADRPAATPGPAQGAFVNYRPPVDSSARGLVNTHAGVVHRLRQTVRVTRSTGDQAVLTTGSAFDLAPWELLWPLLAGARLVLPADATPAALAATVRSESAAVLGCTPSTLSALLDADGPLPSLRQVVCTGERPWPALAARLREAAPGASLHLRSGRADAALDIVVQSFSEPAPGALPVLRPPAAGAVLRVLDAAGLPVPGALPGELCVGGVPLPDGILGRPQELRRLVVDDPLGDGQVLRTGLRARRLPDGTLDLLAEELRVRTHPVETADVEAVLHKAPDIDRALVTAHSGDQDDAPDLVAHVSLRAADGFGGDGQRALFEEIYAGRAAEDDPALNVTGWTSPHTGETLTAAEMREWADTTFRRIMALRPAKVLEIGCRTGTLLFRLALRCAEYTGTDLSAHALRHIRDHQDWLASKVEDVTLLERAADDFEGLPDDTFDTVVLNALVQHFPSAEYLERVLEGALRVLRPGGHVYLGSVRSLPLAGALHLPGRLEQLKPEDPAARLREALAARTGQEEELLLDPRYFGTLSARLAGLGEVYLLPRLSRTRNELSLYHYDVVLRAHDPAAPAAPPAGPALDWQAAGLTARSLAEHLAEQAPERLLVGSVPDARVHPRLAALDALHEGRTHTVADTLAALAPSAASPGGPVDPGALVTAAEKAGYSALVQFGPRVGELELFLSRTGADGEVPALSLPPGLGRPAPGAEAGDAPLASDPSGVARTKAVTSDLRRRLTEQLPFHAVPAHVVVVPGFAVDGAGLADRHALPRPDLSGAAADAQRAPSTPTELALAGIWTEALGVDRVGVHDDFFALGGHSLLGSEVMERVRGEYEIDVPLSLLFESPTIAAIAAFVDEQTAKPRETPAAIQRVDRSALRRRKPGAPSGSAVSKEHS</sequence>
<dbReference type="InterPro" id="IPR000873">
    <property type="entry name" value="AMP-dep_synth/lig_dom"/>
</dbReference>
<dbReference type="PANTHER" id="PTHR45527:SF1">
    <property type="entry name" value="FATTY ACID SYNTHASE"/>
    <property type="match status" value="1"/>
</dbReference>
<reference evidence="7 8" key="1">
    <citation type="submission" date="2015-10" db="EMBL/GenBank/DDBJ databases">
        <title>Draft genome sequence of Streptomyces caeruleatus NRRL B-24802, type strain for the species Streptomyces caeruleatus.</title>
        <authorList>
            <person name="Ruckert C."/>
            <person name="Winkler A."/>
            <person name="Kalinowski J."/>
            <person name="Kampfer P."/>
            <person name="Glaeser S."/>
        </authorList>
    </citation>
    <scope>NUCLEOTIDE SEQUENCE [LARGE SCALE GENOMIC DNA]</scope>
    <source>
        <strain evidence="7 8">NRRL B-24802</strain>
    </source>
</reference>
<dbReference type="InterPro" id="IPR023213">
    <property type="entry name" value="CAT-like_dom_sf"/>
</dbReference>
<dbReference type="GO" id="GO:0031177">
    <property type="term" value="F:phosphopantetheine binding"/>
    <property type="evidence" value="ECO:0007669"/>
    <property type="project" value="InterPro"/>
</dbReference>
<dbReference type="Gene3D" id="3.40.50.150">
    <property type="entry name" value="Vaccinia Virus protein VP39"/>
    <property type="match status" value="1"/>
</dbReference>
<dbReference type="Gene3D" id="3.30.559.30">
    <property type="entry name" value="Nonribosomal peptide synthetase, condensation domain"/>
    <property type="match status" value="1"/>
</dbReference>
<dbReference type="SUPFAM" id="SSF56801">
    <property type="entry name" value="Acetyl-CoA synthetase-like"/>
    <property type="match status" value="1"/>
</dbReference>
<dbReference type="OrthoDB" id="2472181at2"/>
<feature type="region of interest" description="Disordered" evidence="5">
    <location>
        <begin position="1485"/>
        <end position="1520"/>
    </location>
</feature>
<dbReference type="Pfam" id="PF08242">
    <property type="entry name" value="Methyltransf_12"/>
    <property type="match status" value="1"/>
</dbReference>
<evidence type="ECO:0000256" key="3">
    <source>
        <dbReference type="ARBA" id="ARBA00022450"/>
    </source>
</evidence>
<gene>
    <name evidence="7" type="ORF">AQJ67_11965</name>
</gene>
<dbReference type="Pfam" id="PF00550">
    <property type="entry name" value="PP-binding"/>
    <property type="match status" value="1"/>
</dbReference>
<dbReference type="InterPro" id="IPR013217">
    <property type="entry name" value="Methyltransf_12"/>
</dbReference>
<accession>A0A124IA37</accession>
<dbReference type="InterPro" id="IPR009081">
    <property type="entry name" value="PP-bd_ACP"/>
</dbReference>
<organism evidence="7 8">
    <name type="scientific">Streptomyces caeruleatus</name>
    <dbReference type="NCBI Taxonomy" id="661399"/>
    <lineage>
        <taxon>Bacteria</taxon>
        <taxon>Bacillati</taxon>
        <taxon>Actinomycetota</taxon>
        <taxon>Actinomycetes</taxon>
        <taxon>Kitasatosporales</taxon>
        <taxon>Streptomycetaceae</taxon>
        <taxon>Streptomyces</taxon>
    </lineage>
</organism>
<dbReference type="InterPro" id="IPR020806">
    <property type="entry name" value="PKS_PP-bd"/>
</dbReference>
<evidence type="ECO:0000256" key="5">
    <source>
        <dbReference type="SAM" id="MobiDB-lite"/>
    </source>
</evidence>
<feature type="domain" description="Carrier" evidence="6">
    <location>
        <begin position="1409"/>
        <end position="1484"/>
    </location>
</feature>
<keyword evidence="3" id="KW-0596">Phosphopantetheine</keyword>
<dbReference type="SUPFAM" id="SSF53335">
    <property type="entry name" value="S-adenosyl-L-methionine-dependent methyltransferases"/>
    <property type="match status" value="1"/>
</dbReference>
<dbReference type="InterPro" id="IPR029063">
    <property type="entry name" value="SAM-dependent_MTases_sf"/>
</dbReference>
<dbReference type="RefSeq" id="WP_062718277.1">
    <property type="nucleotide sequence ID" value="NZ_KQ948926.1"/>
</dbReference>
<comment type="cofactor">
    <cofactor evidence="1">
        <name>pantetheine 4'-phosphate</name>
        <dbReference type="ChEBI" id="CHEBI:47942"/>
    </cofactor>
</comment>
<dbReference type="GO" id="GO:0009403">
    <property type="term" value="P:toxin biosynthetic process"/>
    <property type="evidence" value="ECO:0007669"/>
    <property type="project" value="UniProtKB-ARBA"/>
</dbReference>
<dbReference type="GO" id="GO:0072330">
    <property type="term" value="P:monocarboxylic acid biosynthetic process"/>
    <property type="evidence" value="ECO:0007669"/>
    <property type="project" value="UniProtKB-ARBA"/>
</dbReference>
<dbReference type="CDD" id="cd02440">
    <property type="entry name" value="AdoMet_MTases"/>
    <property type="match status" value="1"/>
</dbReference>
<evidence type="ECO:0000313" key="8">
    <source>
        <dbReference type="Proteomes" id="UP000053429"/>
    </source>
</evidence>
<comment type="similarity">
    <text evidence="2">Belongs to the ATP-dependent AMP-binding enzyme family.</text>
</comment>
<dbReference type="Gene3D" id="3.40.50.1820">
    <property type="entry name" value="alpha/beta hydrolase"/>
    <property type="match status" value="1"/>
</dbReference>
<name>A0A124IA37_9ACTN</name>
<dbReference type="InterPro" id="IPR042099">
    <property type="entry name" value="ANL_N_sf"/>
</dbReference>
<dbReference type="GO" id="GO:0003824">
    <property type="term" value="F:catalytic activity"/>
    <property type="evidence" value="ECO:0007669"/>
    <property type="project" value="InterPro"/>
</dbReference>
<dbReference type="GO" id="GO:0005737">
    <property type="term" value="C:cytoplasm"/>
    <property type="evidence" value="ECO:0007669"/>
    <property type="project" value="TreeGrafter"/>
</dbReference>
<dbReference type="Gene3D" id="3.30.559.10">
    <property type="entry name" value="Chloramphenicol acetyltransferase-like domain"/>
    <property type="match status" value="1"/>
</dbReference>
<dbReference type="PROSITE" id="PS50075">
    <property type="entry name" value="CARRIER"/>
    <property type="match status" value="1"/>
</dbReference>
<feature type="compositionally biased region" description="Low complexity" evidence="5">
    <location>
        <begin position="1321"/>
        <end position="1337"/>
    </location>
</feature>
<dbReference type="GO" id="GO:0008610">
    <property type="term" value="P:lipid biosynthetic process"/>
    <property type="evidence" value="ECO:0007669"/>
    <property type="project" value="UniProtKB-ARBA"/>
</dbReference>
<dbReference type="Gene3D" id="3.40.50.12780">
    <property type="entry name" value="N-terminal domain of ligase-like"/>
    <property type="match status" value="1"/>
</dbReference>
<dbReference type="Pfam" id="PF00501">
    <property type="entry name" value="AMP-binding"/>
    <property type="match status" value="1"/>
</dbReference>
<evidence type="ECO:0000256" key="2">
    <source>
        <dbReference type="ARBA" id="ARBA00006432"/>
    </source>
</evidence>
<evidence type="ECO:0000313" key="7">
    <source>
        <dbReference type="EMBL" id="KUO04446.1"/>
    </source>
</evidence>
<evidence type="ECO:0000259" key="6">
    <source>
        <dbReference type="PROSITE" id="PS50075"/>
    </source>
</evidence>
<dbReference type="EMBL" id="LMWY01000012">
    <property type="protein sequence ID" value="KUO04446.1"/>
    <property type="molecule type" value="Genomic_DNA"/>
</dbReference>
<dbReference type="FunFam" id="1.10.1200.10:FF:000016">
    <property type="entry name" value="Non-ribosomal peptide synthase"/>
    <property type="match status" value="1"/>
</dbReference>
<dbReference type="CDD" id="cd19531">
    <property type="entry name" value="LCL_NRPS-like"/>
    <property type="match status" value="1"/>
</dbReference>
<dbReference type="InterPro" id="IPR029058">
    <property type="entry name" value="AB_hydrolase_fold"/>
</dbReference>
<dbReference type="STRING" id="661399.AQJ67_11965"/>
<dbReference type="Pfam" id="PF00668">
    <property type="entry name" value="Condensation"/>
    <property type="match status" value="1"/>
</dbReference>
<dbReference type="InterPro" id="IPR036736">
    <property type="entry name" value="ACP-like_sf"/>
</dbReference>
<comment type="caution">
    <text evidence="7">The sequence shown here is derived from an EMBL/GenBank/DDBJ whole genome shotgun (WGS) entry which is preliminary data.</text>
</comment>
<dbReference type="SUPFAM" id="SSF52777">
    <property type="entry name" value="CoA-dependent acyltransferases"/>
    <property type="match status" value="2"/>
</dbReference>
<dbReference type="InterPro" id="IPR001242">
    <property type="entry name" value="Condensation_dom"/>
</dbReference>
<dbReference type="SUPFAM" id="SSF47336">
    <property type="entry name" value="ACP-like"/>
    <property type="match status" value="1"/>
</dbReference>
<dbReference type="PANTHER" id="PTHR45527">
    <property type="entry name" value="NONRIBOSOMAL PEPTIDE SYNTHETASE"/>
    <property type="match status" value="1"/>
</dbReference>
<dbReference type="Proteomes" id="UP000053429">
    <property type="component" value="Unassembled WGS sequence"/>
</dbReference>
<dbReference type="GO" id="GO:0043041">
    <property type="term" value="P:amino acid activation for nonribosomal peptide biosynthetic process"/>
    <property type="evidence" value="ECO:0007669"/>
    <property type="project" value="TreeGrafter"/>
</dbReference>